<gene>
    <name evidence="2" type="ORF">ALOHA_HF4000ANIW137N18ctg2g7</name>
</gene>
<dbReference type="Gene3D" id="2.160.20.80">
    <property type="entry name" value="E3 ubiquitin-protein ligase SopA"/>
    <property type="match status" value="3"/>
</dbReference>
<dbReference type="PANTHER" id="PTHR14136">
    <property type="entry name" value="BTB_POZ DOMAIN-CONTAINING PROTEIN KCTD9"/>
    <property type="match status" value="1"/>
</dbReference>
<name>B3T505_9ARCH</name>
<dbReference type="SUPFAM" id="SSF141571">
    <property type="entry name" value="Pentapeptide repeat-like"/>
    <property type="match status" value="3"/>
</dbReference>
<protein>
    <submittedName>
        <fullName evidence="2">Putative Pentapeptide repeats (8 copies)</fullName>
    </submittedName>
</protein>
<accession>B3T505</accession>
<proteinExistence type="predicted"/>
<sequence length="842" mass="91815">MKLNSFVGTYMSIFYIVVFVTTIASFSLSQVYAEPIIYDDDYMVEKFATGLQYPTTMYFVGDDILVLEKNTGKVIRISDNGVLYNEPALDVPVIQDNEAGLLGIVYLSNHVYLSFTESLSGFDKHDRENARNAVYQYDWNGEKLTNPILIKELPGHLSSIHHGGVITTGLNNEIYFVIGDQEQRTTFQNIPIDATYETGSIFKIDTESKNSVELFAVGIRNSFGLAVDPVTGYLWDTENGIDKFDEINLVKPGFNSGWISIMGPSYRVDADLSTLNPKPFENFVYSDPEFSWHVTVAPTAIAFPDKDSFERYSDWLFVGDYNNGRIYNFQLNSDRTGFVFYNQKLSDLVLDDNDEVDEILFAKGFQGVTDIKFHDGAMYVVVIGDGSIYKISPKNILPPLKQYQNNVAHKKIVCKTELMPIMSKSGYIYCVYPKTAITLNNVLNWSVDHPEIPKIELRFQDLSGLNFEYINLSNSDFRWSNFDTAKISNVDFTRANLSYTDLSGRDMTGTILTGAIISYTNFTGVDLSGKDLTGTILTGVDLSNVDLSGTILTGADLSHTNLTGVDLSGKDLTGTILTGVDLSNVDLSGTILTGADLSHTNLTGVDLSGKDLTQTILTGADLSHTNLTGVYLSGTILTGADLSHTNLTGVDLSGKDLTGTRLAGVDLSGKDLTETILTGADLLNVDLTGTILTRADLSHTNLTGVDLSDNDLTQTILRRADLSHTNFAGVDLIGVDLTGARLVGVDLSGKDLTQTILINANLENATLKNAKLLNANLDSANLTNADLRNTLLVDTNLSNAILTGSDLTNAVLTRAILTGADLENAILTNAILTCVGHPICIS</sequence>
<dbReference type="InterPro" id="IPR012938">
    <property type="entry name" value="Glc/Sorbosone_DH"/>
</dbReference>
<dbReference type="PANTHER" id="PTHR14136:SF17">
    <property type="entry name" value="BTB_POZ DOMAIN-CONTAINING PROTEIN KCTD9"/>
    <property type="match status" value="1"/>
</dbReference>
<dbReference type="AlphaFoldDB" id="B3T505"/>
<dbReference type="Gene3D" id="2.120.10.30">
    <property type="entry name" value="TolB, C-terminal domain"/>
    <property type="match status" value="1"/>
</dbReference>
<dbReference type="InterPro" id="IPR001646">
    <property type="entry name" value="5peptide_repeat"/>
</dbReference>
<dbReference type="SUPFAM" id="SSF50952">
    <property type="entry name" value="Soluble quinoprotein glucose dehydrogenase"/>
    <property type="match status" value="1"/>
</dbReference>
<dbReference type="Pfam" id="PF00805">
    <property type="entry name" value="Pentapeptide"/>
    <property type="match status" value="6"/>
</dbReference>
<reference evidence="2" key="1">
    <citation type="journal article" date="2008" name="ISME J.">
        <title>Genomic patterns of recombination, clonal divergence and environment in marine microbial populations.</title>
        <authorList>
            <person name="Konstantinidis K.T."/>
            <person name="Delong E.F."/>
        </authorList>
    </citation>
    <scope>NUCLEOTIDE SEQUENCE</scope>
</reference>
<evidence type="ECO:0000259" key="1">
    <source>
        <dbReference type="Pfam" id="PF07995"/>
    </source>
</evidence>
<evidence type="ECO:0000313" key="2">
    <source>
        <dbReference type="EMBL" id="ABZ07664.1"/>
    </source>
</evidence>
<dbReference type="InterPro" id="IPR051082">
    <property type="entry name" value="Pentapeptide-BTB/POZ_domain"/>
</dbReference>
<organism evidence="2">
    <name type="scientific">uncultured marine crenarchaeote HF4000_ANIW137N18</name>
    <dbReference type="NCBI Taxonomy" id="455576"/>
    <lineage>
        <taxon>Archaea</taxon>
        <taxon>Nitrososphaerota</taxon>
        <taxon>Nitrososphaeria</taxon>
        <taxon>Nitrosopumilales</taxon>
        <taxon>environmental samples</taxon>
    </lineage>
</organism>
<dbReference type="InterPro" id="IPR011041">
    <property type="entry name" value="Quinoprot_gluc/sorb_DH_b-prop"/>
</dbReference>
<dbReference type="EMBL" id="EU016606">
    <property type="protein sequence ID" value="ABZ07664.1"/>
    <property type="molecule type" value="Genomic_DNA"/>
</dbReference>
<dbReference type="InterPro" id="IPR011042">
    <property type="entry name" value="6-blade_b-propeller_TolB-like"/>
</dbReference>
<feature type="domain" description="Glucose/Sorbosone dehydrogenase" evidence="1">
    <location>
        <begin position="51"/>
        <end position="335"/>
    </location>
</feature>
<dbReference type="Pfam" id="PF07995">
    <property type="entry name" value="GSDH"/>
    <property type="match status" value="1"/>
</dbReference>